<keyword evidence="9" id="KW-1185">Reference proteome</keyword>
<dbReference type="SUPFAM" id="SSF81324">
    <property type="entry name" value="Voltage-gated potassium channels"/>
    <property type="match status" value="1"/>
</dbReference>
<organism evidence="8 9">
    <name type="scientific">Coptotermes formosanus</name>
    <name type="common">Formosan subterranean termite</name>
    <dbReference type="NCBI Taxonomy" id="36987"/>
    <lineage>
        <taxon>Eukaryota</taxon>
        <taxon>Metazoa</taxon>
        <taxon>Ecdysozoa</taxon>
        <taxon>Arthropoda</taxon>
        <taxon>Hexapoda</taxon>
        <taxon>Insecta</taxon>
        <taxon>Pterygota</taxon>
        <taxon>Neoptera</taxon>
        <taxon>Polyneoptera</taxon>
        <taxon>Dictyoptera</taxon>
        <taxon>Blattodea</taxon>
        <taxon>Blattoidea</taxon>
        <taxon>Termitoidae</taxon>
        <taxon>Rhinotermitidae</taxon>
        <taxon>Coptotermes</taxon>
    </lineage>
</organism>
<feature type="region of interest" description="Disordered" evidence="5">
    <location>
        <begin position="172"/>
        <end position="212"/>
    </location>
</feature>
<evidence type="ECO:0000313" key="9">
    <source>
        <dbReference type="Proteomes" id="UP000502823"/>
    </source>
</evidence>
<feature type="compositionally biased region" description="Low complexity" evidence="5">
    <location>
        <begin position="1"/>
        <end position="10"/>
    </location>
</feature>
<dbReference type="GO" id="GO:0044877">
    <property type="term" value="F:protein-containing complex binding"/>
    <property type="evidence" value="ECO:0007669"/>
    <property type="project" value="TreeGrafter"/>
</dbReference>
<dbReference type="Proteomes" id="UP000502823">
    <property type="component" value="Unassembled WGS sequence"/>
</dbReference>
<dbReference type="PANTHER" id="PTHR45638:SF7">
    <property type="entry name" value="CYCLIC NUCLEOTIDE-GATED ION CHANNEL-LIKE, ISOFORM E"/>
    <property type="match status" value="1"/>
</dbReference>
<evidence type="ECO:0000256" key="3">
    <source>
        <dbReference type="ARBA" id="ARBA00022989"/>
    </source>
</evidence>
<reference evidence="9" key="1">
    <citation type="submission" date="2020-01" db="EMBL/GenBank/DDBJ databases">
        <title>Draft genome sequence of the Termite Coptotermes fromosanus.</title>
        <authorList>
            <person name="Itakura S."/>
            <person name="Yosikawa Y."/>
            <person name="Umezawa K."/>
        </authorList>
    </citation>
    <scope>NUCLEOTIDE SEQUENCE [LARGE SCALE GENOMIC DNA]</scope>
</reference>
<evidence type="ECO:0000256" key="5">
    <source>
        <dbReference type="SAM" id="MobiDB-lite"/>
    </source>
</evidence>
<proteinExistence type="predicted"/>
<evidence type="ECO:0000259" key="7">
    <source>
        <dbReference type="Pfam" id="PF00520"/>
    </source>
</evidence>
<evidence type="ECO:0000256" key="6">
    <source>
        <dbReference type="SAM" id="Phobius"/>
    </source>
</evidence>
<dbReference type="InParanoid" id="A0A6L2PWE8"/>
<gene>
    <name evidence="8" type="ORF">Cfor_04790</name>
</gene>
<evidence type="ECO:0000313" key="8">
    <source>
        <dbReference type="EMBL" id="GFG36544.1"/>
    </source>
</evidence>
<dbReference type="InterPro" id="IPR005821">
    <property type="entry name" value="Ion_trans_dom"/>
</dbReference>
<keyword evidence="2 6" id="KW-0812">Transmembrane</keyword>
<dbReference type="Gene3D" id="1.10.287.70">
    <property type="match status" value="1"/>
</dbReference>
<dbReference type="GO" id="GO:0016020">
    <property type="term" value="C:membrane"/>
    <property type="evidence" value="ECO:0007669"/>
    <property type="project" value="UniProtKB-SubCell"/>
</dbReference>
<feature type="transmembrane region" description="Helical" evidence="6">
    <location>
        <begin position="356"/>
        <end position="380"/>
    </location>
</feature>
<dbReference type="AlphaFoldDB" id="A0A6L2PWE8"/>
<sequence>VEEVEGSASAHHPHHSPDSGGGGGGPASSTSSSSPLPPPALRRHRPAMVDSTGIGPGPSSAPPGDDSTASGTAGGTLSEGSASESSPRQSGVQSLVTSREEDGEEEGHGGEGDASGSGSKRDSIASSDKSPGQRTKSNQRWMKLRTTVQLSGAITTIQKKPPLKREDSFLKRFSTRQIPETQETVDTGDDGEGGSGGQTTASTRRRRRRKQRLPRTVVNPDENFYFYWLFVLTVCVLYNLWTLIVRQSFPELQSGATVLWFTCDGFSDAVFLLDVAVQFRTGYLEQGLMVYDSKKLAGHYIRSRSFLMDLFALLPLDFLQFYIGTHPILRFPRFLKVYRVYDYYYMVESRTVYPNLWRVVNLVHILLILAHWFGCFYYLLSEAQGFVGVWGYPYNEPGYQQLTRKYLGSLYWSTLTLTTIGDLPTPGTNVE</sequence>
<comment type="subcellular location">
    <subcellularLocation>
        <location evidence="1">Membrane</location>
        <topology evidence="1">Multi-pass membrane protein</topology>
    </subcellularLocation>
</comment>
<feature type="non-terminal residue" evidence="8">
    <location>
        <position position="1"/>
    </location>
</feature>
<dbReference type="InterPro" id="IPR050866">
    <property type="entry name" value="CNG_cation_channel"/>
</dbReference>
<evidence type="ECO:0000256" key="1">
    <source>
        <dbReference type="ARBA" id="ARBA00004141"/>
    </source>
</evidence>
<feature type="compositionally biased region" description="Polar residues" evidence="5">
    <location>
        <begin position="78"/>
        <end position="97"/>
    </location>
</feature>
<feature type="compositionally biased region" description="Polar residues" evidence="5">
    <location>
        <begin position="124"/>
        <end position="144"/>
    </location>
</feature>
<name>A0A6L2PWE8_COPFO</name>
<dbReference type="EMBL" id="BLKM01000645">
    <property type="protein sequence ID" value="GFG36544.1"/>
    <property type="molecule type" value="Genomic_DNA"/>
</dbReference>
<dbReference type="GO" id="GO:0005221">
    <property type="term" value="F:intracellularly cyclic nucleotide-activated monoatomic cation channel activity"/>
    <property type="evidence" value="ECO:0007669"/>
    <property type="project" value="InterPro"/>
</dbReference>
<comment type="caution">
    <text evidence="8">The sequence shown here is derived from an EMBL/GenBank/DDBJ whole genome shotgun (WGS) entry which is preliminary data.</text>
</comment>
<feature type="domain" description="Ion transport" evidence="7">
    <location>
        <begin position="225"/>
        <end position="428"/>
    </location>
</feature>
<feature type="transmembrane region" description="Helical" evidence="6">
    <location>
        <begin position="224"/>
        <end position="244"/>
    </location>
</feature>
<keyword evidence="3 6" id="KW-1133">Transmembrane helix</keyword>
<dbReference type="OrthoDB" id="421226at2759"/>
<feature type="region of interest" description="Disordered" evidence="5">
    <location>
        <begin position="1"/>
        <end position="144"/>
    </location>
</feature>
<accession>A0A6L2PWE8</accession>
<feature type="compositionally biased region" description="Basic residues" evidence="5">
    <location>
        <begin position="203"/>
        <end position="212"/>
    </location>
</feature>
<evidence type="ECO:0000256" key="2">
    <source>
        <dbReference type="ARBA" id="ARBA00022692"/>
    </source>
</evidence>
<dbReference type="Pfam" id="PF00520">
    <property type="entry name" value="Ion_trans"/>
    <property type="match status" value="1"/>
</dbReference>
<keyword evidence="4 6" id="KW-0472">Membrane</keyword>
<protein>
    <recommendedName>
        <fullName evidence="7">Ion transport domain-containing protein</fullName>
    </recommendedName>
</protein>
<dbReference type="PANTHER" id="PTHR45638">
    <property type="entry name" value="CYCLIC NUCLEOTIDE-GATED CATION CHANNEL SUBUNIT A"/>
    <property type="match status" value="1"/>
</dbReference>
<evidence type="ECO:0000256" key="4">
    <source>
        <dbReference type="ARBA" id="ARBA00023136"/>
    </source>
</evidence>